<dbReference type="InterPro" id="IPR027417">
    <property type="entry name" value="P-loop_NTPase"/>
</dbReference>
<proteinExistence type="inferred from homology"/>
<evidence type="ECO:0000256" key="4">
    <source>
        <dbReference type="PROSITE-ProRule" id="PRU01052"/>
    </source>
</evidence>
<feature type="compositionally biased region" description="Acidic residues" evidence="6">
    <location>
        <begin position="383"/>
        <end position="397"/>
    </location>
</feature>
<keyword evidence="3" id="KW-0342">GTP-binding</keyword>
<evidence type="ECO:0000256" key="1">
    <source>
        <dbReference type="ARBA" id="ARBA00022741"/>
    </source>
</evidence>
<dbReference type="InterPro" id="IPR003191">
    <property type="entry name" value="Guanylate-bd/ATL_C"/>
</dbReference>
<dbReference type="FunFam" id="1.20.1000.10:FF:000021">
    <property type="entry name" value="Uncharacterized protein"/>
    <property type="match status" value="1"/>
</dbReference>
<gene>
    <name evidence="9" type="primary">LOC109480255</name>
</gene>
<dbReference type="OrthoDB" id="2135133at2759"/>
<reference evidence="9" key="1">
    <citation type="submission" date="2025-08" db="UniProtKB">
        <authorList>
            <consortium name="RefSeq"/>
        </authorList>
    </citation>
    <scope>IDENTIFICATION</scope>
    <source>
        <tissue evidence="9">Gonad</tissue>
    </source>
</reference>
<keyword evidence="2" id="KW-0378">Hydrolase</keyword>
<evidence type="ECO:0000256" key="3">
    <source>
        <dbReference type="ARBA" id="ARBA00023134"/>
    </source>
</evidence>
<feature type="region of interest" description="Disordered" evidence="6">
    <location>
        <begin position="1"/>
        <end position="21"/>
    </location>
</feature>
<evidence type="ECO:0000313" key="9">
    <source>
        <dbReference type="RefSeq" id="XP_019637963.1"/>
    </source>
</evidence>
<dbReference type="GO" id="GO:0003924">
    <property type="term" value="F:GTPase activity"/>
    <property type="evidence" value="ECO:0007669"/>
    <property type="project" value="InterPro"/>
</dbReference>
<dbReference type="SUPFAM" id="SSF52540">
    <property type="entry name" value="P-loop containing nucleoside triphosphate hydrolases"/>
    <property type="match status" value="2"/>
</dbReference>
<keyword evidence="8" id="KW-1185">Reference proteome</keyword>
<evidence type="ECO:0000256" key="2">
    <source>
        <dbReference type="ARBA" id="ARBA00022801"/>
    </source>
</evidence>
<dbReference type="GO" id="GO:0005525">
    <property type="term" value="F:GTP binding"/>
    <property type="evidence" value="ECO:0007669"/>
    <property type="project" value="UniProtKB-KW"/>
</dbReference>
<dbReference type="InterPro" id="IPR036543">
    <property type="entry name" value="Guanylate-bd_C_sf"/>
</dbReference>
<feature type="compositionally biased region" description="Pro residues" evidence="6">
    <location>
        <begin position="1398"/>
        <end position="1408"/>
    </location>
</feature>
<organism evidence="8 9">
    <name type="scientific">Branchiostoma belcheri</name>
    <name type="common">Amphioxus</name>
    <dbReference type="NCBI Taxonomy" id="7741"/>
    <lineage>
        <taxon>Eukaryota</taxon>
        <taxon>Metazoa</taxon>
        <taxon>Chordata</taxon>
        <taxon>Cephalochordata</taxon>
        <taxon>Leptocardii</taxon>
        <taxon>Amphioxiformes</taxon>
        <taxon>Branchiostomatidae</taxon>
        <taxon>Branchiostoma</taxon>
    </lineage>
</organism>
<dbReference type="Gene3D" id="1.20.1000.10">
    <property type="entry name" value="Guanylate-binding protein, C-terminal domain"/>
    <property type="match status" value="2"/>
</dbReference>
<dbReference type="KEGG" id="bbel:109480255"/>
<sequence>MALSKPEYSVDELKPKAGGKPVKGSSIPLILPNDMKYNAATGGVEKVPDAQRTGLYVVPEASDLLEGIEEPVSVLAICGPCRTGKSYILSRMLGTADAFALGHRMDPETFGIWMGTKVLRGKDFTIVLLDTEGIDAVGASAGQDASILVLTILLSSQLIYNSQNVPRKGDLEKMQCFIKLATGITVKQGSRDVSGFRDFFPDFLWLLRDVTLKMENEDGNEMDPTEYLTKKVLKRDPGAFEESQNDKVGRVILTFFPTVECAKLVQPSGDVEVMRNIAQHTDNLNPEFNEGVNALTERLLQKSRAKRGYNKGSTVSGLALSIMTRQYVEAVNDPNAIPALDNTWQNTVELMTNKAIDEAVMEYKKQIQDRIAKARATENGEVPLEEDGASEENEATENDLNIPRQPTLMDLHHESFKEVTGRLLEKVGHFGISSESQGTDEQNSVAEKMQNRLVQREERTVDHVAADGSIQKKEGFVVTGGELFQYIQENKELSRGFCQKTFELLFGPIRVKGQSPPPDYDFKQLMEELEHAHKKYYEQARGPEKWVVLQEMTKDLKQLEANFNNIKGFEKKVLEEQQKAQEAEIKAREQEREAQQLNKQRDDMLKAQQETLEKVQQQHKEHMDKFEKQELERREKEEKKIQELTNALMHEQAQMAKERNEREKEKAMEMMKSMQQEQAANNRQMMELMGRILEKTAAPPLNMPGAHSKFGFRVEELQPKAGGKPVKGSSIPLILPNDMKYNAATGGVEKVRGKRTGLYVVPEALDLLEGIEEPVSVPAICGPARTGKSYILSRMLGTADAFALGHRTDPETFGIWMGTKVLRGKDFTIVLLDTEGIDAVGASASQDASILVLTILLSSQLIYNSQNVPRKGDLEKMQSFINLAKGITVNQGKRTDTSEVSALRKFFPDFLWLLRDVTLKMEDDHGNEIHPTEYLKTKVLGIQHEKGSTSDKVRQAILNFFPSVECATLERPSGDVDIMSSIAHNTDNLNPGFNKGVENLIQMLIQKARPKRGCHEGSTVNGEALSIMTKQYVEAVNNPNAIPALDNTWQHTVELMTNKAIEEAVKEYKKRMQDRIAKARATENGEVPLEEDGASEENEATENDLQPTLMDLHHESFKEVTGRLLEKVGHFGISSESQGTDEQNSVAEKMQNRLVQREERTVEYVTCTEDGTSRKQKRFVVTGGELFQYVQKNKDLSRVFCKRLFERLLGPISKRVESPAADYELQQFMEELDSARQQYKEQARGPEKWIVLQEMTPNVDKLKAKFETIVYQRRILQEQQRALEAELRATELESEMNKLIQQAQDVEQNRLENMQQMDRLLQTYQHEISQLKHQIEEQKDDALKTIQELQAKHMEQQVEMERVRSERELSRFDRVIQQMEQQMADMQREMEELKKQPPRPPTPPPPPPKEQKCTIL</sequence>
<keyword evidence="5" id="KW-0175">Coiled coil</keyword>
<feature type="domain" description="GB1/RHD3-type G" evidence="7">
    <location>
        <begin position="69"/>
        <end position="162"/>
    </location>
</feature>
<dbReference type="InterPro" id="IPR030386">
    <property type="entry name" value="G_GB1_RHD3_dom"/>
</dbReference>
<dbReference type="PANTHER" id="PTHR10751">
    <property type="entry name" value="GUANYLATE BINDING PROTEIN"/>
    <property type="match status" value="1"/>
</dbReference>
<dbReference type="InterPro" id="IPR015894">
    <property type="entry name" value="Guanylate-bd_N"/>
</dbReference>
<dbReference type="Pfam" id="PF02841">
    <property type="entry name" value="GBP_C"/>
    <property type="match status" value="3"/>
</dbReference>
<protein>
    <submittedName>
        <fullName evidence="9">Uncharacterized protein LOC109480255</fullName>
    </submittedName>
</protein>
<dbReference type="RefSeq" id="XP_019637963.1">
    <property type="nucleotide sequence ID" value="XM_019782404.1"/>
</dbReference>
<dbReference type="SUPFAM" id="SSF48340">
    <property type="entry name" value="Interferon-induced guanylate-binding protein 1 (GBP1), C-terminal domain"/>
    <property type="match status" value="2"/>
</dbReference>
<feature type="region of interest" description="Disordered" evidence="6">
    <location>
        <begin position="1381"/>
        <end position="1416"/>
    </location>
</feature>
<feature type="domain" description="GB1/RHD3-type G" evidence="7">
    <location>
        <begin position="772"/>
        <end position="972"/>
    </location>
</feature>
<dbReference type="GeneID" id="109480255"/>
<dbReference type="Proteomes" id="UP000515135">
    <property type="component" value="Unplaced"/>
</dbReference>
<evidence type="ECO:0000256" key="5">
    <source>
        <dbReference type="SAM" id="Coils"/>
    </source>
</evidence>
<dbReference type="Gene3D" id="3.40.50.300">
    <property type="entry name" value="P-loop containing nucleotide triphosphate hydrolases"/>
    <property type="match status" value="2"/>
</dbReference>
<evidence type="ECO:0000313" key="8">
    <source>
        <dbReference type="Proteomes" id="UP000515135"/>
    </source>
</evidence>
<feature type="compositionally biased region" description="Acidic residues" evidence="6">
    <location>
        <begin position="1088"/>
        <end position="1102"/>
    </location>
</feature>
<keyword evidence="1" id="KW-0547">Nucleotide-binding</keyword>
<feature type="region of interest" description="Disordered" evidence="6">
    <location>
        <begin position="377"/>
        <end position="401"/>
    </location>
</feature>
<dbReference type="PROSITE" id="PS51715">
    <property type="entry name" value="G_GB1_RHD3"/>
    <property type="match status" value="2"/>
</dbReference>
<evidence type="ECO:0000256" key="6">
    <source>
        <dbReference type="SAM" id="MobiDB-lite"/>
    </source>
</evidence>
<accession>A0A6P4ZMG3</accession>
<evidence type="ECO:0000259" key="7">
    <source>
        <dbReference type="PROSITE" id="PS51715"/>
    </source>
</evidence>
<dbReference type="Pfam" id="PF02263">
    <property type="entry name" value="GBP"/>
    <property type="match status" value="2"/>
</dbReference>
<comment type="similarity">
    <text evidence="4">Belongs to the TRAFAC class dynamin-like GTPase superfamily. GB1/RHD3 GTPase family.</text>
</comment>
<feature type="region of interest" description="Disordered" evidence="6">
    <location>
        <begin position="1079"/>
        <end position="1102"/>
    </location>
</feature>
<feature type="coiled-coil region" evidence="5">
    <location>
        <begin position="566"/>
        <end position="680"/>
    </location>
</feature>
<dbReference type="FunFam" id="3.40.50.300:FF:003009">
    <property type="entry name" value="Uncharacterized protein"/>
    <property type="match status" value="2"/>
</dbReference>
<name>A0A6P4ZMG3_BRABE</name>
<feature type="compositionally biased region" description="Basic and acidic residues" evidence="6">
    <location>
        <begin position="1386"/>
        <end position="1395"/>
    </location>
</feature>